<evidence type="ECO:0000313" key="2">
    <source>
        <dbReference type="Proteomes" id="UP000639643"/>
    </source>
</evidence>
<dbReference type="EMBL" id="WIGM01000558">
    <property type="protein sequence ID" value="KAF6822049.1"/>
    <property type="molecule type" value="Genomic_DNA"/>
</dbReference>
<dbReference type="Proteomes" id="UP000639643">
    <property type="component" value="Unassembled WGS sequence"/>
</dbReference>
<name>A0A8H6N6J8_9PEZI</name>
<accession>A0A8H6N6J8</accession>
<proteinExistence type="predicted"/>
<protein>
    <submittedName>
        <fullName evidence="1">Uncharacterized protein</fullName>
    </submittedName>
</protein>
<gene>
    <name evidence="1" type="ORF">CMUS01_11241</name>
</gene>
<reference evidence="1" key="1">
    <citation type="journal article" date="2020" name="Phytopathology">
        <title>Genome Sequence Resources of Colletotrichum truncatum, C. plurivorum, C. musicola, and C. sojae: Four Species Pathogenic to Soybean (Glycine max).</title>
        <authorList>
            <person name="Rogerio F."/>
            <person name="Boufleur T.R."/>
            <person name="Ciampi-Guillardi M."/>
            <person name="Sukno S.A."/>
            <person name="Thon M.R."/>
            <person name="Massola Junior N.S."/>
            <person name="Baroncelli R."/>
        </authorList>
    </citation>
    <scope>NUCLEOTIDE SEQUENCE</scope>
    <source>
        <strain evidence="1">LFN0074</strain>
    </source>
</reference>
<organism evidence="1 2">
    <name type="scientific">Colletotrichum musicola</name>
    <dbReference type="NCBI Taxonomy" id="2175873"/>
    <lineage>
        <taxon>Eukaryota</taxon>
        <taxon>Fungi</taxon>
        <taxon>Dikarya</taxon>
        <taxon>Ascomycota</taxon>
        <taxon>Pezizomycotina</taxon>
        <taxon>Sordariomycetes</taxon>
        <taxon>Hypocreomycetidae</taxon>
        <taxon>Glomerellales</taxon>
        <taxon>Glomerellaceae</taxon>
        <taxon>Colletotrichum</taxon>
        <taxon>Colletotrichum orchidearum species complex</taxon>
    </lineage>
</organism>
<keyword evidence="2" id="KW-1185">Reference proteome</keyword>
<comment type="caution">
    <text evidence="1">The sequence shown here is derived from an EMBL/GenBank/DDBJ whole genome shotgun (WGS) entry which is preliminary data.</text>
</comment>
<dbReference type="AlphaFoldDB" id="A0A8H6N6J8"/>
<sequence length="189" mass="21781">MMLHRLLAQDLAGSKNIAHGLQELGDCIRVPNIRLKKSEVIRELREKSVHARTCLVKISEFAEKARDGSGAHKAFNECIVQPCRSLLGMQHDDPREIRDIDEETGHMIDTISYCYANCNEDKVLELVDKLIESRGLLYISRLRLLIRRLEGLMFDDDETFDFESDLEALWTKAWGEPYVEGFANIWSEK</sequence>
<evidence type="ECO:0000313" key="1">
    <source>
        <dbReference type="EMBL" id="KAF6822049.1"/>
    </source>
</evidence>